<gene>
    <name evidence="1" type="ORF">HW115_15105</name>
</gene>
<evidence type="ECO:0000313" key="2">
    <source>
        <dbReference type="Proteomes" id="UP000557872"/>
    </source>
</evidence>
<sequence length="113" mass="12742">MKVRRGLHSADNEKALGTLNIRSGLCPRDVKVLNERLINEPGMREGLKRRAGTEARVSIIIRNFMGAPARAQGFEHREMMVGWAVLSHNLWVLARLEQVSQSEKIEQEIPEAA</sequence>
<protein>
    <recommendedName>
        <fullName evidence="3">Transposase DDE domain-containing protein</fullName>
    </recommendedName>
</protein>
<dbReference type="AlphaFoldDB" id="A0A851GIC5"/>
<dbReference type="EMBL" id="JACBAZ010000007">
    <property type="protein sequence ID" value="NWK56949.1"/>
    <property type="molecule type" value="Genomic_DNA"/>
</dbReference>
<comment type="caution">
    <text evidence="1">The sequence shown here is derived from an EMBL/GenBank/DDBJ whole genome shotgun (WGS) entry which is preliminary data.</text>
</comment>
<name>A0A851GIC5_9BACT</name>
<accession>A0A851GIC5</accession>
<evidence type="ECO:0000313" key="1">
    <source>
        <dbReference type="EMBL" id="NWK56949.1"/>
    </source>
</evidence>
<organism evidence="1 2">
    <name type="scientific">Oceaniferula marina</name>
    <dbReference type="NCBI Taxonomy" id="2748318"/>
    <lineage>
        <taxon>Bacteria</taxon>
        <taxon>Pseudomonadati</taxon>
        <taxon>Verrucomicrobiota</taxon>
        <taxon>Verrucomicrobiia</taxon>
        <taxon>Verrucomicrobiales</taxon>
        <taxon>Verrucomicrobiaceae</taxon>
        <taxon>Oceaniferula</taxon>
    </lineage>
</organism>
<keyword evidence="2" id="KW-1185">Reference proteome</keyword>
<evidence type="ECO:0008006" key="3">
    <source>
        <dbReference type="Google" id="ProtNLM"/>
    </source>
</evidence>
<dbReference type="Proteomes" id="UP000557872">
    <property type="component" value="Unassembled WGS sequence"/>
</dbReference>
<reference evidence="1 2" key="1">
    <citation type="submission" date="2020-07" db="EMBL/GenBank/DDBJ databases">
        <title>Roseicoccus Jingziensis gen. nov., sp. nov., isolated from coastal seawater.</title>
        <authorList>
            <person name="Feng X."/>
        </authorList>
    </citation>
    <scope>NUCLEOTIDE SEQUENCE [LARGE SCALE GENOMIC DNA]</scope>
    <source>
        <strain evidence="1 2">N1E253</strain>
    </source>
</reference>
<proteinExistence type="predicted"/>